<evidence type="ECO:0000313" key="2">
    <source>
        <dbReference type="Proteomes" id="UP000299102"/>
    </source>
</evidence>
<evidence type="ECO:0000313" key="1">
    <source>
        <dbReference type="EMBL" id="GBP31781.1"/>
    </source>
</evidence>
<protein>
    <submittedName>
        <fullName evidence="1">Uncharacterized protein</fullName>
    </submittedName>
</protein>
<keyword evidence="2" id="KW-1185">Reference proteome</keyword>
<dbReference type="Proteomes" id="UP000299102">
    <property type="component" value="Unassembled WGS sequence"/>
</dbReference>
<reference evidence="1 2" key="1">
    <citation type="journal article" date="2019" name="Commun. Biol.">
        <title>The bagworm genome reveals a unique fibroin gene that provides high tensile strength.</title>
        <authorList>
            <person name="Kono N."/>
            <person name="Nakamura H."/>
            <person name="Ohtoshi R."/>
            <person name="Tomita M."/>
            <person name="Numata K."/>
            <person name="Arakawa K."/>
        </authorList>
    </citation>
    <scope>NUCLEOTIDE SEQUENCE [LARGE SCALE GENOMIC DNA]</scope>
</reference>
<proteinExistence type="predicted"/>
<dbReference type="AlphaFoldDB" id="A0A4C1UZ92"/>
<organism evidence="1 2">
    <name type="scientific">Eumeta variegata</name>
    <name type="common">Bagworm moth</name>
    <name type="synonym">Eumeta japonica</name>
    <dbReference type="NCBI Taxonomy" id="151549"/>
    <lineage>
        <taxon>Eukaryota</taxon>
        <taxon>Metazoa</taxon>
        <taxon>Ecdysozoa</taxon>
        <taxon>Arthropoda</taxon>
        <taxon>Hexapoda</taxon>
        <taxon>Insecta</taxon>
        <taxon>Pterygota</taxon>
        <taxon>Neoptera</taxon>
        <taxon>Endopterygota</taxon>
        <taxon>Lepidoptera</taxon>
        <taxon>Glossata</taxon>
        <taxon>Ditrysia</taxon>
        <taxon>Tineoidea</taxon>
        <taxon>Psychidae</taxon>
        <taxon>Oiketicinae</taxon>
        <taxon>Eumeta</taxon>
    </lineage>
</organism>
<gene>
    <name evidence="1" type="ORF">EVAR_81547_1</name>
</gene>
<sequence>MHFANSPPPRAADGLTPAASALDCVGCSNTQSSTNECGADILRPSAAHRNRFANAHGPMNPRIYARRARNLA</sequence>
<name>A0A4C1UZ92_EUMVA</name>
<accession>A0A4C1UZ92</accession>
<comment type="caution">
    <text evidence="1">The sequence shown here is derived from an EMBL/GenBank/DDBJ whole genome shotgun (WGS) entry which is preliminary data.</text>
</comment>
<dbReference type="EMBL" id="BGZK01000251">
    <property type="protein sequence ID" value="GBP31781.1"/>
    <property type="molecule type" value="Genomic_DNA"/>
</dbReference>